<proteinExistence type="predicted"/>
<comment type="caution">
    <text evidence="1">The sequence shown here is derived from an EMBL/GenBank/DDBJ whole genome shotgun (WGS) entry which is preliminary data.</text>
</comment>
<reference evidence="1 2" key="1">
    <citation type="submission" date="2020-09" db="EMBL/GenBank/DDBJ databases">
        <title>Genome sequences of type strains of Chitinophaga qingshengii and Chitinophaga varians.</title>
        <authorList>
            <person name="Kittiwongwattana C."/>
        </authorList>
    </citation>
    <scope>NUCLEOTIDE SEQUENCE [LARGE SCALE GENOMIC DNA]</scope>
    <source>
        <strain evidence="1 2">JCM 30026</strain>
    </source>
</reference>
<dbReference type="Gene3D" id="2.120.10.10">
    <property type="match status" value="1"/>
</dbReference>
<dbReference type="InterPro" id="IPR023296">
    <property type="entry name" value="Glyco_hydro_beta-prop_sf"/>
</dbReference>
<dbReference type="SUPFAM" id="SSF75005">
    <property type="entry name" value="Arabinanase/levansucrase/invertase"/>
    <property type="match status" value="1"/>
</dbReference>
<sequence length="367" mass="42364">MNTISFGFRTAVLSACCLLLWTLIGCKKERFNGQEGQNFKYTESQMMPGVVLGSVYFTSKFNAFTDLAYFQGRWMVVFREGTKHLGGMPGRIKLLTSSDGKNWMVEQTFALDSIDLRDPKIMIDSINNSVYITFFGANLKYQPAARVSNYYVEYMHNGRNDSISEIVEEWPNKDNYYLWRWTFESSENYCVGYRISRYDDTTTNLILLAGNHRFGDRKIINRLNLRGQPTESTIRFEDDKRMVMIVRSDEGAFYIGNAVKPYTKFAWLPNKDFTRLASPNFLIYKSYLLITGRDLKDNKFRFFAYNQVSGKIEKEITFKGGYEVGYGGMSFNPANKSEMWVSYYSIENGGSGSNIYLAKINLPEVLK</sequence>
<dbReference type="EMBL" id="JACVFC010000004">
    <property type="protein sequence ID" value="MBC9933804.1"/>
    <property type="molecule type" value="Genomic_DNA"/>
</dbReference>
<accession>A0ABR7TXM4</accession>
<name>A0ABR7TXM4_9BACT</name>
<dbReference type="Proteomes" id="UP000659124">
    <property type="component" value="Unassembled WGS sequence"/>
</dbReference>
<evidence type="ECO:0008006" key="3">
    <source>
        <dbReference type="Google" id="ProtNLM"/>
    </source>
</evidence>
<keyword evidence="2" id="KW-1185">Reference proteome</keyword>
<organism evidence="1 2">
    <name type="scientific">Chitinophaga qingshengii</name>
    <dbReference type="NCBI Taxonomy" id="1569794"/>
    <lineage>
        <taxon>Bacteria</taxon>
        <taxon>Pseudomonadati</taxon>
        <taxon>Bacteroidota</taxon>
        <taxon>Chitinophagia</taxon>
        <taxon>Chitinophagales</taxon>
        <taxon>Chitinophagaceae</taxon>
        <taxon>Chitinophaga</taxon>
    </lineage>
</organism>
<evidence type="ECO:0000313" key="2">
    <source>
        <dbReference type="Proteomes" id="UP000659124"/>
    </source>
</evidence>
<evidence type="ECO:0000313" key="1">
    <source>
        <dbReference type="EMBL" id="MBC9933804.1"/>
    </source>
</evidence>
<gene>
    <name evidence="1" type="ORF">ICL07_25660</name>
</gene>
<protein>
    <recommendedName>
        <fullName evidence="3">Exo-alpha-sialidase</fullName>
    </recommendedName>
</protein>
<dbReference type="RefSeq" id="WP_188090919.1">
    <property type="nucleotide sequence ID" value="NZ_JACVFC010000004.1"/>
</dbReference>